<dbReference type="RefSeq" id="WP_115585446.1">
    <property type="nucleotide sequence ID" value="NZ_CP025544.1"/>
</dbReference>
<sequence length="904" mass="103785">MIPKKIQIKNFLSYGSEPQTIDFLNYNLICLSGKNGHGKSALLDAITWAVWGQARKTTGTSKADEGLVHLGQKHMLVIFDFEINGQNYRIRREFIKTQSNPFSALDFGIVKEDESFTTLTDKTIKATQAKLEKTIGISYESFINSAFLRQGQANEFSKKSAKERKEILATILQLERFEDLKKIAVEKGKALQLNVIQKQSLQDRITNEISELESALQEITNSLEKLSSVEQQEKDYLQIIIDDETKKDQLQEEHKKYEFIQLQINQYSQQRNEIESQIVQCKKTYDFIASQQIDIKNIKAIENQQKQLREAISLHQEKLNKRLELKDQYLNLQEEKQKVETELSQEKLEFIQKHEVSNKVLIDQIQQTQQLLQLHEKKHAELTTEIAHEQIKIHAHEKTITEQHGIIEKLTTHEKAFEEHKNKFQALKAQGIVVDQQISDLHIKNKFSLEHQDPSCPVCEQNLSASRKKFLEQKFIKEQIDAKELLETIKLQAIQLQKQLVEEHAQLAIYKKENEDLTKLILQTDAMKSQITKNIAQLNSQQEQIVHTRKLIENLQQKLVADQIVQKKAETICLNPDKERLYETLIKKIDVLKQTAQKLAYDKEAHEKDYKLLQETDLQLASYQKLQDQLAEQEQRLNQIQALQEQSTKITSLIDLCSKDFQALHKIPEQLTQHIQIMLAHKQSLQALTNEKAALLQKKTIADLQTTKLLSLQKEHGDLDTQIKLLHAEVIDFAEIVKALGKDGLQALLIEEALPEIEQEANILLAQLTDNQTQIYIESLRDLKKGGSKETLDIKISDAIGLRPYEMFSGGEAFRIDFALRIAISKLLARRAGTSLQTLIIDEGFGSQDDEGLQLIMDSILKIQSNFAMVIIVSHLPSMKEQFPVQFIVEKKASGSVVTIIEQG</sequence>
<dbReference type="AlphaFoldDB" id="A0A345ZAW4"/>
<dbReference type="GO" id="GO:0016887">
    <property type="term" value="F:ATP hydrolysis activity"/>
    <property type="evidence" value="ECO:0007669"/>
    <property type="project" value="InterPro"/>
</dbReference>
<dbReference type="Proteomes" id="UP000254834">
    <property type="component" value="Chromosome"/>
</dbReference>
<dbReference type="SUPFAM" id="SSF52540">
    <property type="entry name" value="P-loop containing nucleoside triphosphate hydrolases"/>
    <property type="match status" value="2"/>
</dbReference>
<dbReference type="PANTHER" id="PTHR32114">
    <property type="entry name" value="ABC TRANSPORTER ABCH.3"/>
    <property type="match status" value="1"/>
</dbReference>
<feature type="coiled-coil region" evidence="1">
    <location>
        <begin position="198"/>
        <end position="385"/>
    </location>
</feature>
<dbReference type="OrthoDB" id="9795626at2"/>
<dbReference type="PANTHER" id="PTHR32114:SF2">
    <property type="entry name" value="ABC TRANSPORTER ABCH.3"/>
    <property type="match status" value="1"/>
</dbReference>
<name>A0A345ZAW4_9BACT</name>
<reference evidence="3 4" key="1">
    <citation type="submission" date="2017-12" db="EMBL/GenBank/DDBJ databases">
        <title>Chromulinavorax destructans is a abundant pathogen of dominant heterotrophic picoflagllates.</title>
        <authorList>
            <person name="Deeg C.M."/>
            <person name="Zimmer M."/>
            <person name="Suttle C.A."/>
        </authorList>
    </citation>
    <scope>NUCLEOTIDE SEQUENCE [LARGE SCALE GENOMIC DNA]</scope>
    <source>
        <strain evidence="3 4">SeV1</strain>
    </source>
</reference>
<feature type="coiled-coil region" evidence="1">
    <location>
        <begin position="613"/>
        <end position="646"/>
    </location>
</feature>
<protein>
    <recommendedName>
        <fullName evidence="2">Rad50/SbcC-type AAA domain-containing protein</fullName>
    </recommendedName>
</protein>
<dbReference type="InterPro" id="IPR027417">
    <property type="entry name" value="P-loop_NTPase"/>
</dbReference>
<dbReference type="GO" id="GO:0006302">
    <property type="term" value="P:double-strand break repair"/>
    <property type="evidence" value="ECO:0007669"/>
    <property type="project" value="InterPro"/>
</dbReference>
<dbReference type="InterPro" id="IPR038729">
    <property type="entry name" value="Rad50/SbcC_AAA"/>
</dbReference>
<dbReference type="EMBL" id="CP025544">
    <property type="protein sequence ID" value="AXK60431.1"/>
    <property type="molecule type" value="Genomic_DNA"/>
</dbReference>
<proteinExistence type="predicted"/>
<dbReference type="SUPFAM" id="SSF75712">
    <property type="entry name" value="Rad50 coiled-coil Zn hook"/>
    <property type="match status" value="1"/>
</dbReference>
<evidence type="ECO:0000256" key="1">
    <source>
        <dbReference type="SAM" id="Coils"/>
    </source>
</evidence>
<evidence type="ECO:0000259" key="2">
    <source>
        <dbReference type="Pfam" id="PF13476"/>
    </source>
</evidence>
<feature type="domain" description="Rad50/SbcC-type AAA" evidence="2">
    <location>
        <begin position="5"/>
        <end position="222"/>
    </location>
</feature>
<accession>A0A345ZAW4</accession>
<dbReference type="KEGG" id="cdes:C0J27_01560"/>
<gene>
    <name evidence="3" type="ORF">C0J27_01560</name>
</gene>
<evidence type="ECO:0000313" key="4">
    <source>
        <dbReference type="Proteomes" id="UP000254834"/>
    </source>
</evidence>
<keyword evidence="1" id="KW-0175">Coiled coil</keyword>
<dbReference type="Gene3D" id="3.40.50.300">
    <property type="entry name" value="P-loop containing nucleotide triphosphate hydrolases"/>
    <property type="match status" value="2"/>
</dbReference>
<dbReference type="Pfam" id="PF13476">
    <property type="entry name" value="AAA_23"/>
    <property type="match status" value="1"/>
</dbReference>
<keyword evidence="4" id="KW-1185">Reference proteome</keyword>
<evidence type="ECO:0000313" key="3">
    <source>
        <dbReference type="EMBL" id="AXK60431.1"/>
    </source>
</evidence>
<organism evidence="3 4">
    <name type="scientific">Candidatus Chromulinivorax destructor</name>
    <dbReference type="NCBI Taxonomy" id="2066483"/>
    <lineage>
        <taxon>Bacteria</taxon>
        <taxon>Candidatus Babelota</taxon>
        <taxon>Candidatus Babeliae</taxon>
        <taxon>Candidatus Babeliales</taxon>
        <taxon>Candidatus Chromulinivoraceae</taxon>
        <taxon>Candidatus Chromulinivorax</taxon>
    </lineage>
</organism>